<dbReference type="InterPro" id="IPR009019">
    <property type="entry name" value="KH_sf_prok-type"/>
</dbReference>
<evidence type="ECO:0000259" key="10">
    <source>
        <dbReference type="SMART" id="SM00322"/>
    </source>
</evidence>
<dbReference type="GO" id="GO:0005829">
    <property type="term" value="C:cytosol"/>
    <property type="evidence" value="ECO:0007669"/>
    <property type="project" value="TreeGrafter"/>
</dbReference>
<dbReference type="PANTHER" id="PTHR22648">
    <property type="entry name" value="TRANSCRIPTION TERMINATION FACTOR NUSA"/>
    <property type="match status" value="1"/>
</dbReference>
<dbReference type="PANTHER" id="PTHR22648:SF0">
    <property type="entry name" value="TRANSCRIPTION TERMINATION_ANTITERMINATION PROTEIN NUSA"/>
    <property type="match status" value="1"/>
</dbReference>
<keyword evidence="4 7" id="KW-0694">RNA-binding</keyword>
<evidence type="ECO:0000256" key="6">
    <source>
        <dbReference type="ARBA" id="ARBA00023163"/>
    </source>
</evidence>
<dbReference type="GO" id="GO:0031564">
    <property type="term" value="P:transcription antitermination"/>
    <property type="evidence" value="ECO:0007669"/>
    <property type="project" value="UniProtKB-KW"/>
</dbReference>
<accession>A0A0M2NML1</accession>
<evidence type="ECO:0000256" key="8">
    <source>
        <dbReference type="SAM" id="Coils"/>
    </source>
</evidence>
<dbReference type="GO" id="GO:0003723">
    <property type="term" value="F:RNA binding"/>
    <property type="evidence" value="ECO:0007669"/>
    <property type="project" value="UniProtKB-UniRule"/>
</dbReference>
<dbReference type="CDD" id="cd22529">
    <property type="entry name" value="KH-II_NusA_rpt2"/>
    <property type="match status" value="1"/>
</dbReference>
<keyword evidence="5" id="KW-0805">Transcription regulation</keyword>
<sequence>MVQINEDEKAAKVIVPDYQLSLAIGKEGQNARLAAKLTGWKIDIKSQSQIEEQVFGEKFANADTSLDSMENEFDVIDELNEEEAQEEIEEDILLDEMEETGAPSEDTPAEETTEQG</sequence>
<keyword evidence="3" id="KW-0889">Transcription antitermination</keyword>
<evidence type="ECO:0000313" key="12">
    <source>
        <dbReference type="Proteomes" id="UP000034076"/>
    </source>
</evidence>
<dbReference type="InterPro" id="IPR030842">
    <property type="entry name" value="TF_NusA_bacterial"/>
</dbReference>
<dbReference type="Gene3D" id="3.30.300.20">
    <property type="match status" value="1"/>
</dbReference>
<reference evidence="11 12" key="1">
    <citation type="submission" date="2015-04" db="EMBL/GenBank/DDBJ databases">
        <title>Draft genome sequence of bacteremic isolate Catabacter hongkongensis type strain HKU16T.</title>
        <authorList>
            <person name="Lau S.K."/>
            <person name="Teng J.L."/>
            <person name="Huang Y."/>
            <person name="Curreem S.O."/>
            <person name="Tsui S.K."/>
            <person name="Woo P.C."/>
        </authorList>
    </citation>
    <scope>NUCLEOTIDE SEQUENCE [LARGE SCALE GENOMIC DNA]</scope>
    <source>
        <strain evidence="11 12">HKU16</strain>
    </source>
</reference>
<evidence type="ECO:0000256" key="3">
    <source>
        <dbReference type="ARBA" id="ARBA00022814"/>
    </source>
</evidence>
<keyword evidence="2" id="KW-0963">Cytoplasm</keyword>
<dbReference type="Pfam" id="PF26594">
    <property type="entry name" value="KH_NusA_2nd"/>
    <property type="match status" value="1"/>
</dbReference>
<evidence type="ECO:0000256" key="4">
    <source>
        <dbReference type="ARBA" id="ARBA00022884"/>
    </source>
</evidence>
<dbReference type="STRING" id="270498.CHK_1248"/>
<dbReference type="FunFam" id="3.30.300.20:FF:000005">
    <property type="entry name" value="Transcription termination/antitermination protein NusA"/>
    <property type="match status" value="1"/>
</dbReference>
<evidence type="ECO:0000313" key="11">
    <source>
        <dbReference type="EMBL" id="KKI51460.1"/>
    </source>
</evidence>
<evidence type="ECO:0000256" key="5">
    <source>
        <dbReference type="ARBA" id="ARBA00023015"/>
    </source>
</evidence>
<dbReference type="SUPFAM" id="SSF54814">
    <property type="entry name" value="Prokaryotic type KH domain (KH-domain type II)"/>
    <property type="match status" value="1"/>
</dbReference>
<dbReference type="AlphaFoldDB" id="A0A0M2NML1"/>
<dbReference type="GO" id="GO:0006353">
    <property type="term" value="P:DNA-templated transcription termination"/>
    <property type="evidence" value="ECO:0007669"/>
    <property type="project" value="UniProtKB-KW"/>
</dbReference>
<dbReference type="PROSITE" id="PS50084">
    <property type="entry name" value="KH_TYPE_1"/>
    <property type="match status" value="1"/>
</dbReference>
<proteinExistence type="predicted"/>
<keyword evidence="1" id="KW-0806">Transcription termination</keyword>
<feature type="compositionally biased region" description="Acidic residues" evidence="9">
    <location>
        <begin position="107"/>
        <end position="116"/>
    </location>
</feature>
<dbReference type="InterPro" id="IPR004087">
    <property type="entry name" value="KH_dom"/>
</dbReference>
<keyword evidence="8" id="KW-0175">Coiled coil</keyword>
<feature type="region of interest" description="Disordered" evidence="9">
    <location>
        <begin position="96"/>
        <end position="116"/>
    </location>
</feature>
<evidence type="ECO:0000256" key="1">
    <source>
        <dbReference type="ARBA" id="ARBA00022472"/>
    </source>
</evidence>
<dbReference type="InterPro" id="IPR058582">
    <property type="entry name" value="KH_NusA_2nd"/>
</dbReference>
<organism evidence="11 12">
    <name type="scientific">Christensenella hongkongensis</name>
    <dbReference type="NCBI Taxonomy" id="270498"/>
    <lineage>
        <taxon>Bacteria</taxon>
        <taxon>Bacillati</taxon>
        <taxon>Bacillota</taxon>
        <taxon>Clostridia</taxon>
        <taxon>Christensenellales</taxon>
        <taxon>Christensenellaceae</taxon>
        <taxon>Christensenella</taxon>
    </lineage>
</organism>
<dbReference type="PATRIC" id="fig|270498.16.peg.208"/>
<gene>
    <name evidence="11" type="ORF">CHK_1248</name>
</gene>
<evidence type="ECO:0000256" key="7">
    <source>
        <dbReference type="PROSITE-ProRule" id="PRU00117"/>
    </source>
</evidence>
<keyword evidence="6" id="KW-0804">Transcription</keyword>
<keyword evidence="12" id="KW-1185">Reference proteome</keyword>
<feature type="domain" description="K Homology" evidence="10">
    <location>
        <begin position="7"/>
        <end position="98"/>
    </location>
</feature>
<dbReference type="SMART" id="SM00322">
    <property type="entry name" value="KH"/>
    <property type="match status" value="1"/>
</dbReference>
<dbReference type="EMBL" id="LAYJ01000078">
    <property type="protein sequence ID" value="KKI51460.1"/>
    <property type="molecule type" value="Genomic_DNA"/>
</dbReference>
<name>A0A0M2NML1_9FIRM</name>
<dbReference type="Proteomes" id="UP000034076">
    <property type="component" value="Unassembled WGS sequence"/>
</dbReference>
<evidence type="ECO:0000256" key="2">
    <source>
        <dbReference type="ARBA" id="ARBA00022490"/>
    </source>
</evidence>
<dbReference type="InterPro" id="IPR015946">
    <property type="entry name" value="KH_dom-like_a/b"/>
</dbReference>
<feature type="coiled-coil region" evidence="8">
    <location>
        <begin position="66"/>
        <end position="96"/>
    </location>
</feature>
<protein>
    <submittedName>
        <fullName evidence="11">Transcription termination protein NusA</fullName>
    </submittedName>
</protein>
<comment type="caution">
    <text evidence="11">The sequence shown here is derived from an EMBL/GenBank/DDBJ whole genome shotgun (WGS) entry which is preliminary data.</text>
</comment>
<evidence type="ECO:0000256" key="9">
    <source>
        <dbReference type="SAM" id="MobiDB-lite"/>
    </source>
</evidence>